<evidence type="ECO:0000256" key="1">
    <source>
        <dbReference type="ARBA" id="ARBA00001946"/>
    </source>
</evidence>
<dbReference type="InterPro" id="IPR030393">
    <property type="entry name" value="G_ENGB_dom"/>
</dbReference>
<reference evidence="13" key="1">
    <citation type="submission" date="2017-04" db="EMBL/GenBank/DDBJ databases">
        <authorList>
            <person name="Varghese N."/>
            <person name="Submissions S."/>
        </authorList>
    </citation>
    <scope>NUCLEOTIDE SEQUENCE [LARGE SCALE GENOMIC DNA]</scope>
    <source>
        <strain evidence="13">DSM 9293</strain>
    </source>
</reference>
<organism evidence="12 13">
    <name type="scientific">Sulfobacillus thermosulfidooxidans (strain DSM 9293 / VKM B-1269 / AT-1)</name>
    <dbReference type="NCBI Taxonomy" id="929705"/>
    <lineage>
        <taxon>Bacteria</taxon>
        <taxon>Bacillati</taxon>
        <taxon>Bacillota</taxon>
        <taxon>Clostridia</taxon>
        <taxon>Eubacteriales</taxon>
        <taxon>Clostridiales Family XVII. Incertae Sedis</taxon>
        <taxon>Sulfobacillus</taxon>
    </lineage>
</organism>
<dbReference type="PROSITE" id="PS51706">
    <property type="entry name" value="G_ENGB"/>
    <property type="match status" value="1"/>
</dbReference>
<feature type="domain" description="EngB-type G" evidence="11">
    <location>
        <begin position="22"/>
        <end position="189"/>
    </location>
</feature>
<dbReference type="GO" id="GO:0000917">
    <property type="term" value="P:division septum assembly"/>
    <property type="evidence" value="ECO:0007669"/>
    <property type="project" value="UniProtKB-KW"/>
</dbReference>
<gene>
    <name evidence="10" type="primary">engB</name>
    <name evidence="12" type="ORF">SAMN00768000_0699</name>
</gene>
<comment type="cofactor">
    <cofactor evidence="1">
        <name>Mg(2+)</name>
        <dbReference type="ChEBI" id="CHEBI:18420"/>
    </cofactor>
</comment>
<dbReference type="InterPro" id="IPR027417">
    <property type="entry name" value="P-loop_NTPase"/>
</dbReference>
<dbReference type="EMBL" id="FWWY01000001">
    <property type="protein sequence ID" value="SMC02647.1"/>
    <property type="molecule type" value="Genomic_DNA"/>
</dbReference>
<dbReference type="Proteomes" id="UP000192660">
    <property type="component" value="Unassembled WGS sequence"/>
</dbReference>
<keyword evidence="8 10" id="KW-0717">Septation</keyword>
<dbReference type="AlphaFoldDB" id="A0A1W1W8M5"/>
<dbReference type="RefSeq" id="WP_028962765.1">
    <property type="nucleotide sequence ID" value="NZ_FWWY01000001.1"/>
</dbReference>
<evidence type="ECO:0000256" key="10">
    <source>
        <dbReference type="HAMAP-Rule" id="MF_00321"/>
    </source>
</evidence>
<keyword evidence="13" id="KW-1185">Reference proteome</keyword>
<dbReference type="GO" id="GO:0005525">
    <property type="term" value="F:GTP binding"/>
    <property type="evidence" value="ECO:0007669"/>
    <property type="project" value="UniProtKB-UniRule"/>
</dbReference>
<dbReference type="GO" id="GO:0046872">
    <property type="term" value="F:metal ion binding"/>
    <property type="evidence" value="ECO:0007669"/>
    <property type="project" value="UniProtKB-KW"/>
</dbReference>
<dbReference type="InterPro" id="IPR019987">
    <property type="entry name" value="GTP-bd_ribosome_bio_YsxC"/>
</dbReference>
<keyword evidence="4" id="KW-0479">Metal-binding</keyword>
<keyword evidence="7 10" id="KW-0342">GTP-binding</keyword>
<dbReference type="Gene3D" id="3.40.50.300">
    <property type="entry name" value="P-loop containing nucleotide triphosphate hydrolases"/>
    <property type="match status" value="1"/>
</dbReference>
<comment type="function">
    <text evidence="10">Necessary for normal cell division and for the maintenance of normal septation.</text>
</comment>
<comment type="similarity">
    <text evidence="2 10">Belongs to the TRAFAC class TrmE-Era-EngA-EngB-Septin-like GTPase superfamily. EngB GTPase family.</text>
</comment>
<keyword evidence="3 10" id="KW-0132">Cell division</keyword>
<evidence type="ECO:0000256" key="2">
    <source>
        <dbReference type="ARBA" id="ARBA00009638"/>
    </source>
</evidence>
<evidence type="ECO:0000256" key="4">
    <source>
        <dbReference type="ARBA" id="ARBA00022723"/>
    </source>
</evidence>
<dbReference type="Pfam" id="PF01926">
    <property type="entry name" value="MMR_HSR1"/>
    <property type="match status" value="1"/>
</dbReference>
<dbReference type="PANTHER" id="PTHR11649">
    <property type="entry name" value="MSS1/TRME-RELATED GTP-BINDING PROTEIN"/>
    <property type="match status" value="1"/>
</dbReference>
<accession>A0A1W1W8M5</accession>
<evidence type="ECO:0000256" key="8">
    <source>
        <dbReference type="ARBA" id="ARBA00023210"/>
    </source>
</evidence>
<dbReference type="InterPro" id="IPR006073">
    <property type="entry name" value="GTP-bd"/>
</dbReference>
<keyword evidence="9 10" id="KW-0131">Cell cycle</keyword>
<dbReference type="HAMAP" id="MF_00321">
    <property type="entry name" value="GTPase_EngB"/>
    <property type="match status" value="1"/>
</dbReference>
<evidence type="ECO:0000256" key="9">
    <source>
        <dbReference type="ARBA" id="ARBA00023306"/>
    </source>
</evidence>
<name>A0A1W1W8M5_SULTA</name>
<dbReference type="SUPFAM" id="SSF52540">
    <property type="entry name" value="P-loop containing nucleoside triphosphate hydrolases"/>
    <property type="match status" value="1"/>
</dbReference>
<proteinExistence type="inferred from homology"/>
<dbReference type="CDD" id="cd01876">
    <property type="entry name" value="YihA_EngB"/>
    <property type="match status" value="1"/>
</dbReference>
<dbReference type="OrthoDB" id="9804921at2"/>
<keyword evidence="5 10" id="KW-0547">Nucleotide-binding</keyword>
<evidence type="ECO:0000256" key="5">
    <source>
        <dbReference type="ARBA" id="ARBA00022741"/>
    </source>
</evidence>
<protein>
    <recommendedName>
        <fullName evidence="10">Probable GTP-binding protein EngB</fullName>
    </recommendedName>
</protein>
<dbReference type="InterPro" id="IPR005225">
    <property type="entry name" value="Small_GTP-bd"/>
</dbReference>
<sequence length="190" mass="21496">MPPKSNRLVASCLTMAEMPKDGLLELAFLGRSNAGKSSLINALTRSKMAHVSSNPGKTQRIHFYQMANWYLVDLPGYGYAKVSKTVRDQFGQAVEEYLSSRQPLIGGILVQDIRRDPEDEERQILQWASDRNLFLAVVGTKLDRLNKTEQKMRIQRLEEIYQRPIYPVSNRTGEGLNKVKEAIMGLGLTI</sequence>
<evidence type="ECO:0000313" key="13">
    <source>
        <dbReference type="Proteomes" id="UP000192660"/>
    </source>
</evidence>
<evidence type="ECO:0000313" key="12">
    <source>
        <dbReference type="EMBL" id="SMC02647.1"/>
    </source>
</evidence>
<dbReference type="STRING" id="28034.BFX07_05055"/>
<dbReference type="NCBIfam" id="TIGR03598">
    <property type="entry name" value="GTPase_YsxC"/>
    <property type="match status" value="1"/>
</dbReference>
<dbReference type="PANTHER" id="PTHR11649:SF13">
    <property type="entry name" value="ENGB-TYPE G DOMAIN-CONTAINING PROTEIN"/>
    <property type="match status" value="1"/>
</dbReference>
<evidence type="ECO:0000256" key="3">
    <source>
        <dbReference type="ARBA" id="ARBA00022618"/>
    </source>
</evidence>
<dbReference type="NCBIfam" id="TIGR00231">
    <property type="entry name" value="small_GTP"/>
    <property type="match status" value="1"/>
</dbReference>
<keyword evidence="6" id="KW-0460">Magnesium</keyword>
<evidence type="ECO:0000256" key="6">
    <source>
        <dbReference type="ARBA" id="ARBA00022842"/>
    </source>
</evidence>
<evidence type="ECO:0000256" key="7">
    <source>
        <dbReference type="ARBA" id="ARBA00023134"/>
    </source>
</evidence>
<evidence type="ECO:0000259" key="11">
    <source>
        <dbReference type="PROSITE" id="PS51706"/>
    </source>
</evidence>